<evidence type="ECO:0000313" key="4">
    <source>
        <dbReference type="Proteomes" id="UP001202887"/>
    </source>
</evidence>
<gene>
    <name evidence="3" type="ORF">K1W68_04965</name>
</gene>
<reference evidence="3" key="1">
    <citation type="journal article" date="2021" name="Polymers (Basel)">
        <title>Highly Stretchable Bacterial Cellulose Produced by Komagataeibacter hansenii SI1.</title>
        <authorList>
            <person name="Cielecka I."/>
            <person name="Ryngajllo M."/>
            <person name="Maniukiewicz W."/>
            <person name="Bielecki S."/>
        </authorList>
    </citation>
    <scope>NUCLEOTIDE SEQUENCE</scope>
    <source>
        <strain evidence="3">SI1</strain>
    </source>
</reference>
<dbReference type="Gene3D" id="2.120.10.30">
    <property type="entry name" value="TolB, C-terminal domain"/>
    <property type="match status" value="1"/>
</dbReference>
<dbReference type="SUPFAM" id="SSF101898">
    <property type="entry name" value="NHL repeat"/>
    <property type="match status" value="1"/>
</dbReference>
<reference evidence="3" key="2">
    <citation type="submission" date="2022-03" db="EMBL/GenBank/DDBJ databases">
        <authorList>
            <person name="Ryngajllo M."/>
            <person name="Jacek P."/>
            <person name="Kubiak K."/>
        </authorList>
    </citation>
    <scope>NUCLEOTIDE SEQUENCE</scope>
    <source>
        <strain evidence="3">SI1</strain>
    </source>
</reference>
<dbReference type="Proteomes" id="UP001202887">
    <property type="component" value="Unassembled WGS sequence"/>
</dbReference>
<evidence type="ECO:0000313" key="3">
    <source>
        <dbReference type="EMBL" id="MCJ8353349.1"/>
    </source>
</evidence>
<sequence>MSSHDSAPSRPHHARHAGVACALVGALALMNAPFDARQAHAAKPAPPLNPSAPMDDVATSATATWDRVVVLPDGRFIAQAPAWTGIKQGGLVIFAPGQHPVPYPDAASNDPATPAAQRLIAPADLQLQADGTLWVLDSGIAADGTRTQPKVMRIDTRTAQVTATWDVDAASLRPDSHLSTMRVGNGHAYIGDEGVPALIVADLEGHGQRRLMEHNPALTAGRPILGPDARVMKNASGHTAIINISQMAISPDGKWLYFEPLSGPIYKLGTDVLIDPKVTPIELEDSPTLWYKSPPYGGIAVGADGTLYLNDVSTSSIFRLTPKRIYQRIVTDPHLHWPAGSYVTPDGMMYVPAAQLDRTPALNGGQMQVSWPVHVYRINVAALPEAKF</sequence>
<dbReference type="AlphaFoldDB" id="A0AAW5ENP2"/>
<dbReference type="PANTHER" id="PTHR10009:SF18">
    <property type="entry name" value="PROTEIN YELLOW-LIKE PROTEIN"/>
    <property type="match status" value="1"/>
</dbReference>
<comment type="caution">
    <text evidence="3">The sequence shown here is derived from an EMBL/GenBank/DDBJ whole genome shotgun (WGS) entry which is preliminary data.</text>
</comment>
<dbReference type="PANTHER" id="PTHR10009">
    <property type="entry name" value="PROTEIN YELLOW-RELATED"/>
    <property type="match status" value="1"/>
</dbReference>
<dbReference type="EMBL" id="JAIBCX010000009">
    <property type="protein sequence ID" value="MCJ8353349.1"/>
    <property type="molecule type" value="Genomic_DNA"/>
</dbReference>
<dbReference type="Pfam" id="PF03022">
    <property type="entry name" value="MRJP"/>
    <property type="match status" value="1"/>
</dbReference>
<name>A0AAW5ENP2_NOVHA</name>
<proteinExistence type="predicted"/>
<dbReference type="InterPro" id="IPR011042">
    <property type="entry name" value="6-blade_b-propeller_TolB-like"/>
</dbReference>
<dbReference type="GO" id="GO:0005576">
    <property type="term" value="C:extracellular region"/>
    <property type="evidence" value="ECO:0007669"/>
    <property type="project" value="UniProtKB-SubCell"/>
</dbReference>
<organism evidence="3 4">
    <name type="scientific">Novacetimonas hansenii</name>
    <name type="common">Komagataeibacter hansenii</name>
    <dbReference type="NCBI Taxonomy" id="436"/>
    <lineage>
        <taxon>Bacteria</taxon>
        <taxon>Pseudomonadati</taxon>
        <taxon>Pseudomonadota</taxon>
        <taxon>Alphaproteobacteria</taxon>
        <taxon>Acetobacterales</taxon>
        <taxon>Acetobacteraceae</taxon>
        <taxon>Novacetimonas</taxon>
    </lineage>
</organism>
<evidence type="ECO:0000256" key="1">
    <source>
        <dbReference type="ARBA" id="ARBA00004613"/>
    </source>
</evidence>
<dbReference type="RefSeq" id="WP_247066552.1">
    <property type="nucleotide sequence ID" value="NZ_CP094848.1"/>
</dbReference>
<dbReference type="InterPro" id="IPR017996">
    <property type="entry name" value="MRJP/yellow-related"/>
</dbReference>
<keyword evidence="2" id="KW-0964">Secreted</keyword>
<comment type="subcellular location">
    <subcellularLocation>
        <location evidence="1">Secreted</location>
    </subcellularLocation>
</comment>
<evidence type="ECO:0000256" key="2">
    <source>
        <dbReference type="ARBA" id="ARBA00022525"/>
    </source>
</evidence>
<protein>
    <submittedName>
        <fullName evidence="3">Major royal jelly family protein</fullName>
    </submittedName>
</protein>
<accession>A0AAW5ENP2</accession>